<dbReference type="PANTHER" id="PTHR46455">
    <property type="entry name" value="SET AND MYND DOMAIN CONTAINING, ARTHROPOD-SPECIFIC, MEMBER 4, ISOFORM A"/>
    <property type="match status" value="1"/>
</dbReference>
<dbReference type="InterPro" id="IPR046341">
    <property type="entry name" value="SET_dom_sf"/>
</dbReference>
<dbReference type="GO" id="GO:0008170">
    <property type="term" value="F:N-methyltransferase activity"/>
    <property type="evidence" value="ECO:0007669"/>
    <property type="project" value="UniProtKB-ARBA"/>
</dbReference>
<dbReference type="Pfam" id="PF00856">
    <property type="entry name" value="SET"/>
    <property type="match status" value="1"/>
</dbReference>
<dbReference type="PROSITE" id="PS50280">
    <property type="entry name" value="SET"/>
    <property type="match status" value="1"/>
</dbReference>
<keyword evidence="3" id="KW-1185">Reference proteome</keyword>
<evidence type="ECO:0000313" key="3">
    <source>
        <dbReference type="Proteomes" id="UP001607302"/>
    </source>
</evidence>
<dbReference type="SUPFAM" id="SSF82199">
    <property type="entry name" value="SET domain"/>
    <property type="match status" value="1"/>
</dbReference>
<gene>
    <name evidence="2" type="ORF">V1478_011229</name>
</gene>
<dbReference type="SMART" id="SM00317">
    <property type="entry name" value="SET"/>
    <property type="match status" value="1"/>
</dbReference>
<dbReference type="Gene3D" id="6.10.140.2220">
    <property type="match status" value="1"/>
</dbReference>
<dbReference type="CDD" id="cd20071">
    <property type="entry name" value="SET_SMYD"/>
    <property type="match status" value="1"/>
</dbReference>
<dbReference type="AlphaFoldDB" id="A0ABD2AG36"/>
<name>A0ABD2AG36_VESSQ</name>
<accession>A0ABD2AG36</accession>
<comment type="caution">
    <text evidence="2">The sequence shown here is derived from an EMBL/GenBank/DDBJ whole genome shotgun (WGS) entry which is preliminary data.</text>
</comment>
<dbReference type="EMBL" id="JAUDFV010000151">
    <property type="protein sequence ID" value="KAL2718810.1"/>
    <property type="molecule type" value="Genomic_DNA"/>
</dbReference>
<proteinExistence type="predicted"/>
<feature type="domain" description="SET" evidence="1">
    <location>
        <begin position="115"/>
        <end position="343"/>
    </location>
</feature>
<dbReference type="Gene3D" id="2.170.270.10">
    <property type="entry name" value="SET domain"/>
    <property type="match status" value="1"/>
</dbReference>
<dbReference type="GO" id="GO:0008276">
    <property type="term" value="F:protein methyltransferase activity"/>
    <property type="evidence" value="ECO:0007669"/>
    <property type="project" value="UniProtKB-ARBA"/>
</dbReference>
<dbReference type="Gene3D" id="1.10.220.160">
    <property type="match status" value="1"/>
</dbReference>
<evidence type="ECO:0000313" key="2">
    <source>
        <dbReference type="EMBL" id="KAL2718810.1"/>
    </source>
</evidence>
<dbReference type="InterPro" id="IPR053010">
    <property type="entry name" value="SET_SmydA-8"/>
</dbReference>
<dbReference type="InterPro" id="IPR001214">
    <property type="entry name" value="SET_dom"/>
</dbReference>
<evidence type="ECO:0000259" key="1">
    <source>
        <dbReference type="PROSITE" id="PS50280"/>
    </source>
</evidence>
<organism evidence="2 3">
    <name type="scientific">Vespula squamosa</name>
    <name type="common">Southern yellow jacket</name>
    <name type="synonym">Wasp</name>
    <dbReference type="NCBI Taxonomy" id="30214"/>
    <lineage>
        <taxon>Eukaryota</taxon>
        <taxon>Metazoa</taxon>
        <taxon>Ecdysozoa</taxon>
        <taxon>Arthropoda</taxon>
        <taxon>Hexapoda</taxon>
        <taxon>Insecta</taxon>
        <taxon>Pterygota</taxon>
        <taxon>Neoptera</taxon>
        <taxon>Endopterygota</taxon>
        <taxon>Hymenoptera</taxon>
        <taxon>Apocrita</taxon>
        <taxon>Aculeata</taxon>
        <taxon>Vespoidea</taxon>
        <taxon>Vespidae</taxon>
        <taxon>Vespinae</taxon>
        <taxon>Vespula</taxon>
    </lineage>
</organism>
<protein>
    <submittedName>
        <fullName evidence="2">SET domain-containing protein SmydA-8-like</fullName>
    </submittedName>
</protein>
<dbReference type="PANTHER" id="PTHR46455:SF3">
    <property type="entry name" value="SET AND MYND DOMAIN CONTAINING, ARTHROPOD-SPECIFIC, MEMBER 9, ISOFORM A-RELATED"/>
    <property type="match status" value="1"/>
</dbReference>
<dbReference type="Proteomes" id="UP001607302">
    <property type="component" value="Unassembled WGS sequence"/>
</dbReference>
<reference evidence="2 3" key="1">
    <citation type="journal article" date="2024" name="Ann. Entomol. Soc. Am.">
        <title>Genomic analyses of the southern and eastern yellowjacket wasps (Hymenoptera: Vespidae) reveal evolutionary signatures of social life.</title>
        <authorList>
            <person name="Catto M.A."/>
            <person name="Caine P.B."/>
            <person name="Orr S.E."/>
            <person name="Hunt B.G."/>
            <person name="Goodisman M.A.D."/>
        </authorList>
    </citation>
    <scope>NUCLEOTIDE SEQUENCE [LARGE SCALE GENOMIC DNA]</scope>
    <source>
        <strain evidence="2">233</strain>
        <tissue evidence="2">Head and thorax</tissue>
    </source>
</reference>
<dbReference type="GO" id="GO:0008757">
    <property type="term" value="F:S-adenosylmethionine-dependent methyltransferase activity"/>
    <property type="evidence" value="ECO:0007669"/>
    <property type="project" value="UniProtKB-ARBA"/>
</dbReference>
<sequence length="577" mass="65577">MKNFYGALSTNVNSILNVYLDIDTSDSFAAVDRLPTVVLATAKLHKVFDLLLTPAYRAQTISLYLRVRIVTRIVLPFSLAFLKVRIMSVVEPKKVEIVLKNHLKRHELLSDESQACWTVGYSSFEGRGLFATRNIEAGELIFVDNALLLSPRNSEKYLPLCVSCYKNECPLFPCDRGCGLPVCSQICEDSKKHMDHECEYLRKLEPTCGTTWSMDLLRALLAVRAISLVDEQRDVLAIFQCHQNLNTDCEVSLLRSNVKNAPKIKEIDFMMMVSGIFNTNSFETIVVRDKDHYTSLRGLYPMGALLNHACVPNTRHHYDSQQHLYVIAVRPISAGEEITMTYIDLLWDTTLRRQVLSVTKNFSCRCSRCSDPTEYGSLLNALYCAADYCSGILLPCDPLNNESAWMCNKCQTIIKSKQIHSIRSGLSSILQENIAKHPREILTFLQKELSILVPPSNYLMADIKYSIISYFGKTEDLLWEDLTDAELAIKSSFCTDLLSILNILGCGQCRKRGLLLYELYCTTKEQLRRFQGRNDFKEEGLILFKAMNIEDNESLLNEIINIFQNDVVATTFLNDNC</sequence>